<keyword evidence="2" id="KW-1185">Reference proteome</keyword>
<reference evidence="1" key="1">
    <citation type="submission" date="2021-12" db="EMBL/GenBank/DDBJ databases">
        <authorList>
            <person name="King R."/>
        </authorList>
    </citation>
    <scope>NUCLEOTIDE SEQUENCE</scope>
</reference>
<evidence type="ECO:0000313" key="2">
    <source>
        <dbReference type="Proteomes" id="UP001153292"/>
    </source>
</evidence>
<accession>A0ABN8B3K3</accession>
<proteinExistence type="predicted"/>
<name>A0ABN8B3K3_CHISP</name>
<sequence length="136" mass="15558">MILHVAHTTHVLPVLSHYIKNKVFGNLGRESIGPLANGEMFSCDMRRECDFSAKIDAEVYRRQGKTIIGGTRRSIKLKFIYNTQEYCPLELRKNQTSKPKQSKDTAVYVANFRNSHGNQNLQGTSRELRILKFGTK</sequence>
<gene>
    <name evidence="1" type="ORF">CHILSU_LOCUS3865</name>
</gene>
<evidence type="ECO:0000313" key="1">
    <source>
        <dbReference type="EMBL" id="CAH0400666.1"/>
    </source>
</evidence>
<organism evidence="1 2">
    <name type="scientific">Chilo suppressalis</name>
    <name type="common">Asiatic rice borer moth</name>
    <dbReference type="NCBI Taxonomy" id="168631"/>
    <lineage>
        <taxon>Eukaryota</taxon>
        <taxon>Metazoa</taxon>
        <taxon>Ecdysozoa</taxon>
        <taxon>Arthropoda</taxon>
        <taxon>Hexapoda</taxon>
        <taxon>Insecta</taxon>
        <taxon>Pterygota</taxon>
        <taxon>Neoptera</taxon>
        <taxon>Endopterygota</taxon>
        <taxon>Lepidoptera</taxon>
        <taxon>Glossata</taxon>
        <taxon>Ditrysia</taxon>
        <taxon>Pyraloidea</taxon>
        <taxon>Crambidae</taxon>
        <taxon>Crambinae</taxon>
        <taxon>Chilo</taxon>
    </lineage>
</organism>
<dbReference type="EMBL" id="OU963910">
    <property type="protein sequence ID" value="CAH0400666.1"/>
    <property type="molecule type" value="Genomic_DNA"/>
</dbReference>
<dbReference type="Proteomes" id="UP001153292">
    <property type="component" value="Chromosome 17"/>
</dbReference>
<protein>
    <submittedName>
        <fullName evidence="1">Uncharacterized protein</fullName>
    </submittedName>
</protein>